<name>A0A4P9VR38_9GAMM</name>
<dbReference type="EMBL" id="NDXW01000001">
    <property type="protein sequence ID" value="RDH46048.1"/>
    <property type="molecule type" value="Genomic_DNA"/>
</dbReference>
<keyword evidence="1" id="KW-0812">Transmembrane</keyword>
<dbReference type="AlphaFoldDB" id="A0A4P9VR38"/>
<evidence type="ECO:0000313" key="3">
    <source>
        <dbReference type="Proteomes" id="UP000257039"/>
    </source>
</evidence>
<keyword evidence="1" id="KW-1133">Transmembrane helix</keyword>
<sequence>MLVGKKVDLSKKAISKAVLKRSLQSPFLLYPTVVGVLSSAAMMFFDFSTIALVGAITGFAGASLGWIYEYFIQENNHIIAFLGEIHESMVTKRNAMLKKLESELNTVDSKEGIRQLELFKKKFDNFQDILQKKFNSTELTFSRYLAIAEQVFLAGLDNLEGVALGLKSVSAMDTETLQKKISKLAEDSSANADLERKTLQSRLDMYESQLQRMHDLLVTNEQALTQIDNVSTQLANIKTTSGRAKVDMDMAMQELQQVAERASDYNLQQ</sequence>
<organism evidence="2 3">
    <name type="scientific">Zooshikella ganghwensis</name>
    <dbReference type="NCBI Taxonomy" id="202772"/>
    <lineage>
        <taxon>Bacteria</taxon>
        <taxon>Pseudomonadati</taxon>
        <taxon>Pseudomonadota</taxon>
        <taxon>Gammaproteobacteria</taxon>
        <taxon>Oceanospirillales</taxon>
        <taxon>Zooshikellaceae</taxon>
        <taxon>Zooshikella</taxon>
    </lineage>
</organism>
<feature type="transmembrane region" description="Helical" evidence="1">
    <location>
        <begin position="27"/>
        <end position="45"/>
    </location>
</feature>
<keyword evidence="1" id="KW-0472">Membrane</keyword>
<accession>A0A4P9VR38</accession>
<reference evidence="2 3" key="1">
    <citation type="submission" date="2017-04" db="EMBL/GenBank/DDBJ databases">
        <title>Draft genome sequence of Zooshikella ganghwensis VG4 isolated from Red Sea sediments.</title>
        <authorList>
            <person name="Rehman Z."/>
            <person name="Alam I."/>
            <person name="Kamau A."/>
            <person name="Bajic V."/>
            <person name="Leiknes T."/>
        </authorList>
    </citation>
    <scope>NUCLEOTIDE SEQUENCE [LARGE SCALE GENOMIC DNA]</scope>
    <source>
        <strain evidence="2 3">VG4</strain>
    </source>
</reference>
<evidence type="ECO:0000313" key="2">
    <source>
        <dbReference type="EMBL" id="RDH46048.1"/>
    </source>
</evidence>
<gene>
    <name evidence="2" type="ORF">B9G39_22770</name>
</gene>
<dbReference type="RefSeq" id="WP_094788873.1">
    <property type="nucleotide sequence ID" value="NZ_NDXW01000001.1"/>
</dbReference>
<evidence type="ECO:0000256" key="1">
    <source>
        <dbReference type="SAM" id="Phobius"/>
    </source>
</evidence>
<feature type="transmembrane region" description="Helical" evidence="1">
    <location>
        <begin position="51"/>
        <end position="71"/>
    </location>
</feature>
<dbReference type="Proteomes" id="UP000257039">
    <property type="component" value="Unassembled WGS sequence"/>
</dbReference>
<proteinExistence type="predicted"/>
<protein>
    <submittedName>
        <fullName evidence="2">Uncharacterized protein</fullName>
    </submittedName>
</protein>
<keyword evidence="3" id="KW-1185">Reference proteome</keyword>
<comment type="caution">
    <text evidence="2">The sequence shown here is derived from an EMBL/GenBank/DDBJ whole genome shotgun (WGS) entry which is preliminary data.</text>
</comment>